<name>A0A3R7P6X4_PENVA</name>
<dbReference type="InterPro" id="IPR036236">
    <property type="entry name" value="Znf_C2H2_sf"/>
</dbReference>
<evidence type="ECO:0000259" key="13">
    <source>
        <dbReference type="PROSITE" id="PS50157"/>
    </source>
</evidence>
<dbReference type="GO" id="GO:0008270">
    <property type="term" value="F:zinc ion binding"/>
    <property type="evidence" value="ECO:0007669"/>
    <property type="project" value="UniProtKB-KW"/>
</dbReference>
<feature type="compositionally biased region" description="Low complexity" evidence="12">
    <location>
        <begin position="115"/>
        <end position="125"/>
    </location>
</feature>
<reference evidence="14 15" key="1">
    <citation type="submission" date="2018-04" db="EMBL/GenBank/DDBJ databases">
        <authorList>
            <person name="Zhang X."/>
            <person name="Yuan J."/>
            <person name="Li F."/>
            <person name="Xiang J."/>
        </authorList>
    </citation>
    <scope>NUCLEOTIDE SEQUENCE [LARGE SCALE GENOMIC DNA]</scope>
    <source>
        <tissue evidence="14">Muscle</tissue>
    </source>
</reference>
<evidence type="ECO:0000256" key="9">
    <source>
        <dbReference type="ARBA" id="ARBA00023163"/>
    </source>
</evidence>
<feature type="compositionally biased region" description="Pro residues" evidence="12">
    <location>
        <begin position="126"/>
        <end position="135"/>
    </location>
</feature>
<keyword evidence="3" id="KW-0479">Metal-binding</keyword>
<accession>A0A3R7P6X4</accession>
<dbReference type="FunFam" id="3.30.160.60:FF:000075">
    <property type="entry name" value="Putative zinc finger protein 536"/>
    <property type="match status" value="1"/>
</dbReference>
<keyword evidence="15" id="KW-1185">Reference proteome</keyword>
<dbReference type="AlphaFoldDB" id="A0A3R7P6X4"/>
<dbReference type="PROSITE" id="PS50157">
    <property type="entry name" value="ZINC_FINGER_C2H2_2"/>
    <property type="match status" value="1"/>
</dbReference>
<evidence type="ECO:0000256" key="12">
    <source>
        <dbReference type="SAM" id="MobiDB-lite"/>
    </source>
</evidence>
<dbReference type="InterPro" id="IPR013087">
    <property type="entry name" value="Znf_C2H2_type"/>
</dbReference>
<feature type="domain" description="C2H2-type" evidence="13">
    <location>
        <begin position="47"/>
        <end position="77"/>
    </location>
</feature>
<keyword evidence="6" id="KW-0862">Zinc</keyword>
<dbReference type="Gene3D" id="3.30.160.60">
    <property type="entry name" value="Classic Zinc Finger"/>
    <property type="match status" value="2"/>
</dbReference>
<gene>
    <name evidence="14" type="ORF">C7M84_004219</name>
</gene>
<dbReference type="GO" id="GO:0005634">
    <property type="term" value="C:nucleus"/>
    <property type="evidence" value="ECO:0007669"/>
    <property type="project" value="UniProtKB-SubCell"/>
</dbReference>
<evidence type="ECO:0000313" key="15">
    <source>
        <dbReference type="Proteomes" id="UP000283509"/>
    </source>
</evidence>
<dbReference type="PANTHER" id="PTHR24403">
    <property type="entry name" value="ZINC FINGER PROTEIN"/>
    <property type="match status" value="1"/>
</dbReference>
<dbReference type="GO" id="GO:0045944">
    <property type="term" value="P:positive regulation of transcription by RNA polymerase II"/>
    <property type="evidence" value="ECO:0007669"/>
    <property type="project" value="TreeGrafter"/>
</dbReference>
<evidence type="ECO:0000256" key="1">
    <source>
        <dbReference type="ARBA" id="ARBA00004123"/>
    </source>
</evidence>
<evidence type="ECO:0000256" key="10">
    <source>
        <dbReference type="ARBA" id="ARBA00023242"/>
    </source>
</evidence>
<feature type="region of interest" description="Disordered" evidence="12">
    <location>
        <begin position="108"/>
        <end position="164"/>
    </location>
</feature>
<dbReference type="OrthoDB" id="6508643at2759"/>
<protein>
    <recommendedName>
        <fullName evidence="13">C2H2-type domain-containing protein</fullName>
    </recommendedName>
</protein>
<comment type="similarity">
    <text evidence="2">Belongs to the krueppel C2H2-type zinc-finger protein family.</text>
</comment>
<dbReference type="InterPro" id="IPR050688">
    <property type="entry name" value="Zinc_finger/UBP_domain"/>
</dbReference>
<keyword evidence="4" id="KW-0677">Repeat</keyword>
<evidence type="ECO:0000256" key="7">
    <source>
        <dbReference type="ARBA" id="ARBA00023015"/>
    </source>
</evidence>
<evidence type="ECO:0000256" key="6">
    <source>
        <dbReference type="ARBA" id="ARBA00022833"/>
    </source>
</evidence>
<evidence type="ECO:0000256" key="3">
    <source>
        <dbReference type="ARBA" id="ARBA00022723"/>
    </source>
</evidence>
<evidence type="ECO:0000256" key="11">
    <source>
        <dbReference type="PROSITE-ProRule" id="PRU00042"/>
    </source>
</evidence>
<dbReference type="Proteomes" id="UP000283509">
    <property type="component" value="Unassembled WGS sequence"/>
</dbReference>
<keyword evidence="8" id="KW-0238">DNA-binding</keyword>
<comment type="caution">
    <text evidence="14">The sequence shown here is derived from an EMBL/GenBank/DDBJ whole genome shotgun (WGS) entry which is preliminary data.</text>
</comment>
<dbReference type="SUPFAM" id="SSF57667">
    <property type="entry name" value="beta-beta-alpha zinc fingers"/>
    <property type="match status" value="1"/>
</dbReference>
<evidence type="ECO:0000256" key="4">
    <source>
        <dbReference type="ARBA" id="ARBA00022737"/>
    </source>
</evidence>
<keyword evidence="9" id="KW-0804">Transcription</keyword>
<comment type="subcellular location">
    <subcellularLocation>
        <location evidence="1">Nucleus</location>
    </subcellularLocation>
</comment>
<reference evidence="14 15" key="2">
    <citation type="submission" date="2019-01" db="EMBL/GenBank/DDBJ databases">
        <title>The decoding of complex shrimp genome reveals the adaptation for benthos swimmer, frequently molting mechanism and breeding impact on genome.</title>
        <authorList>
            <person name="Sun Y."/>
            <person name="Gao Y."/>
            <person name="Yu Y."/>
        </authorList>
    </citation>
    <scope>NUCLEOTIDE SEQUENCE [LARGE SCALE GENOMIC DNA]</scope>
    <source>
        <tissue evidence="14">Muscle</tissue>
    </source>
</reference>
<proteinExistence type="inferred from homology"/>
<keyword evidence="5 11" id="KW-0863">Zinc-finger</keyword>
<evidence type="ECO:0000256" key="5">
    <source>
        <dbReference type="ARBA" id="ARBA00022771"/>
    </source>
</evidence>
<dbReference type="EMBL" id="QCYY01001564">
    <property type="protein sequence ID" value="ROT77138.1"/>
    <property type="molecule type" value="Genomic_DNA"/>
</dbReference>
<evidence type="ECO:0000256" key="2">
    <source>
        <dbReference type="ARBA" id="ARBA00006991"/>
    </source>
</evidence>
<dbReference type="GO" id="GO:0003677">
    <property type="term" value="F:DNA binding"/>
    <property type="evidence" value="ECO:0007669"/>
    <property type="project" value="UniProtKB-KW"/>
</dbReference>
<dbReference type="SMART" id="SM00355">
    <property type="entry name" value="ZnF_C2H2"/>
    <property type="match status" value="2"/>
</dbReference>
<keyword evidence="7" id="KW-0805">Transcription regulation</keyword>
<keyword evidence="10" id="KW-0539">Nucleus</keyword>
<dbReference type="PANTHER" id="PTHR24403:SF67">
    <property type="entry name" value="FI01116P-RELATED"/>
    <property type="match status" value="1"/>
</dbReference>
<evidence type="ECO:0000256" key="8">
    <source>
        <dbReference type="ARBA" id="ARBA00023125"/>
    </source>
</evidence>
<organism evidence="14 15">
    <name type="scientific">Penaeus vannamei</name>
    <name type="common">Whiteleg shrimp</name>
    <name type="synonym">Litopenaeus vannamei</name>
    <dbReference type="NCBI Taxonomy" id="6689"/>
    <lineage>
        <taxon>Eukaryota</taxon>
        <taxon>Metazoa</taxon>
        <taxon>Ecdysozoa</taxon>
        <taxon>Arthropoda</taxon>
        <taxon>Crustacea</taxon>
        <taxon>Multicrustacea</taxon>
        <taxon>Malacostraca</taxon>
        <taxon>Eumalacostraca</taxon>
        <taxon>Eucarida</taxon>
        <taxon>Decapoda</taxon>
        <taxon>Dendrobranchiata</taxon>
        <taxon>Penaeoidea</taxon>
        <taxon>Penaeidae</taxon>
        <taxon>Penaeus</taxon>
    </lineage>
</organism>
<sequence length="164" mass="17389">MIKVSHNGDDKSGISERRRFEALPALLAAPGHRRHPHAVPGAALDQLTCSVCGRGFNGRNRRQDLERHVLTHTGVKPFQCPHCPHRTNRIGNLKTHVFTVHRDLASRGRRGADGLGPALGPSGPALAPPSGPPHAPNVLAGHALAAPAMSEGERNTLNLAGAPR</sequence>
<evidence type="ECO:0000313" key="14">
    <source>
        <dbReference type="EMBL" id="ROT77138.1"/>
    </source>
</evidence>